<dbReference type="Pfam" id="PF17917">
    <property type="entry name" value="RT_RNaseH"/>
    <property type="match status" value="1"/>
</dbReference>
<feature type="compositionally biased region" description="Polar residues" evidence="7">
    <location>
        <begin position="1650"/>
        <end position="1666"/>
    </location>
</feature>
<name>A0A6A4D5D2_9STRA</name>
<dbReference type="GO" id="GO:0003964">
    <property type="term" value="F:RNA-directed DNA polymerase activity"/>
    <property type="evidence" value="ECO:0007669"/>
    <property type="project" value="UniProtKB-KW"/>
</dbReference>
<comment type="caution">
    <text evidence="9">The sequence shown here is derived from an EMBL/GenBank/DDBJ whole genome shotgun (WGS) entry which is preliminary data.</text>
</comment>
<feature type="region of interest" description="Disordered" evidence="7">
    <location>
        <begin position="1580"/>
        <end position="1693"/>
    </location>
</feature>
<accession>A0A6A4D5D2</accession>
<feature type="region of interest" description="Disordered" evidence="7">
    <location>
        <begin position="236"/>
        <end position="272"/>
    </location>
</feature>
<evidence type="ECO:0000313" key="9">
    <source>
        <dbReference type="EMBL" id="KAE9299518.1"/>
    </source>
</evidence>
<feature type="compositionally biased region" description="Basic and acidic residues" evidence="7">
    <location>
        <begin position="247"/>
        <end position="262"/>
    </location>
</feature>
<dbReference type="InterPro" id="IPR001584">
    <property type="entry name" value="Integrase_cat-core"/>
</dbReference>
<organism evidence="9 10">
    <name type="scientific">Phytophthora rubi</name>
    <dbReference type="NCBI Taxonomy" id="129364"/>
    <lineage>
        <taxon>Eukaryota</taxon>
        <taxon>Sar</taxon>
        <taxon>Stramenopiles</taxon>
        <taxon>Oomycota</taxon>
        <taxon>Peronosporomycetes</taxon>
        <taxon>Peronosporales</taxon>
        <taxon>Peronosporaceae</taxon>
        <taxon>Phytophthora</taxon>
    </lineage>
</organism>
<dbReference type="PROSITE" id="PS50994">
    <property type="entry name" value="INTEGRASE"/>
    <property type="match status" value="1"/>
</dbReference>
<feature type="region of interest" description="Disordered" evidence="7">
    <location>
        <begin position="1438"/>
        <end position="1508"/>
    </location>
</feature>
<dbReference type="InterPro" id="IPR043502">
    <property type="entry name" value="DNA/RNA_pol_sf"/>
</dbReference>
<feature type="compositionally biased region" description="Polar residues" evidence="7">
    <location>
        <begin position="883"/>
        <end position="902"/>
    </location>
</feature>
<feature type="compositionally biased region" description="Basic and acidic residues" evidence="7">
    <location>
        <begin position="333"/>
        <end position="342"/>
    </location>
</feature>
<dbReference type="GO" id="GO:0004519">
    <property type="term" value="F:endonuclease activity"/>
    <property type="evidence" value="ECO:0007669"/>
    <property type="project" value="UniProtKB-KW"/>
</dbReference>
<feature type="compositionally biased region" description="Gly residues" evidence="7">
    <location>
        <begin position="1446"/>
        <end position="1458"/>
    </location>
</feature>
<dbReference type="Proteomes" id="UP000434957">
    <property type="component" value="Unassembled WGS sequence"/>
</dbReference>
<dbReference type="InterPro" id="IPR050951">
    <property type="entry name" value="Retrovirus_Pol_polyprotein"/>
</dbReference>
<feature type="compositionally biased region" description="Basic and acidic residues" evidence="7">
    <location>
        <begin position="852"/>
        <end position="870"/>
    </location>
</feature>
<evidence type="ECO:0000313" key="10">
    <source>
        <dbReference type="Proteomes" id="UP000434957"/>
    </source>
</evidence>
<dbReference type="EMBL" id="QXFT01002360">
    <property type="protein sequence ID" value="KAE9299518.1"/>
    <property type="molecule type" value="Genomic_DNA"/>
</dbReference>
<gene>
    <name evidence="9" type="ORF">PR003_g22974</name>
</gene>
<dbReference type="PANTHER" id="PTHR37984:SF15">
    <property type="entry name" value="INTEGRASE CATALYTIC DOMAIN-CONTAINING PROTEIN"/>
    <property type="match status" value="1"/>
</dbReference>
<keyword evidence="4" id="KW-0255">Endonuclease</keyword>
<keyword evidence="3" id="KW-0540">Nuclease</keyword>
<dbReference type="InterPro" id="IPR012337">
    <property type="entry name" value="RNaseH-like_sf"/>
</dbReference>
<keyword evidence="10" id="KW-1185">Reference proteome</keyword>
<dbReference type="SUPFAM" id="SSF56672">
    <property type="entry name" value="DNA/RNA polymerases"/>
    <property type="match status" value="2"/>
</dbReference>
<evidence type="ECO:0000256" key="1">
    <source>
        <dbReference type="ARBA" id="ARBA00022679"/>
    </source>
</evidence>
<keyword evidence="2" id="KW-0548">Nucleotidyltransferase</keyword>
<dbReference type="Gene3D" id="3.10.10.10">
    <property type="entry name" value="HIV Type 1 Reverse Transcriptase, subunit A, domain 1"/>
    <property type="match status" value="1"/>
</dbReference>
<dbReference type="InterPro" id="IPR041373">
    <property type="entry name" value="RT_RNaseH"/>
</dbReference>
<feature type="region of interest" description="Disordered" evidence="7">
    <location>
        <begin position="1522"/>
        <end position="1565"/>
    </location>
</feature>
<evidence type="ECO:0000259" key="8">
    <source>
        <dbReference type="PROSITE" id="PS50994"/>
    </source>
</evidence>
<dbReference type="InterPro" id="IPR036397">
    <property type="entry name" value="RNaseH_sf"/>
</dbReference>
<feature type="region of interest" description="Disordered" evidence="7">
    <location>
        <begin position="50"/>
        <end position="107"/>
    </location>
</feature>
<keyword evidence="6" id="KW-0695">RNA-directed DNA polymerase</keyword>
<sequence>MAVNSGAEETAATDVTKETAAADVTEEKAAVDDINKSAVIDVAGKSTASTCGTGGLGNGKSGGGDGVGGTAKGKSGGLEGGGGVQVRRSGGGDGGVEERGRVQRCEHPVEESTADVCMGAVSADVAEHASAEAEAESVKNGKWLRAGLTHPAVLLSGGGTPAARRRQRRTEAELAAVQHILVGELRERQQERARVLRAMAQRSIERVQRQQVAVETRRQEVRSVIDAVKKLEVAAMQASLPPQPTSDGRDDKLATRGREKQPAQKQEVVTSRPRADVLEAEWLACERQWLDELPVVLAEEGTLAEMRAARKRAVKAVKKYKVPRRAYRLQRRRQQEDQRKAVGVESQQTKVKKRSRQKKGGYAYAKQGNYGDVELVSENGGKTRREAQLRAAGAGEPSCLPIALLAFTRRHTQEVRLDSCAQFSVAGCELRKFGRCLTRDAPIDVVVGFGGGRSRVLGVWRFLGTTQYQQRVTIDALVVEGQGSEFLVGEDWMVERQAKMDFGARELKYRDSDGRKVILPFTCHGVTTLQQAGEQRQATVRLAKTIKLATNTQSVVRVTVDAADGTTGIFVPKAGSKRHLLMAPTLDTVQDGMVRVAVLNIEGRREKLPARAALGTWVPTEDTMKILEMNGELERARVAKWVSTLRKEDAAPLTNEASLQIGDMEPKDKDLFIALLRQYAEIIEKKEGCPPLAKVNVQHHINTGDAAPIMLRRRRHAVSENAIIDKEVDEMLRDEVIEEGEGAWGFPVVLVRKKDGSVRFCIDYRALNAVTIKDVYPLPRVDETLEALFTIVTDHVALKWLMTAKEPAGRLHRWALTLQEYDFDIIYRPGKENCVADALSRGPAGPVEVIDEVGREGGPEDEPAIRRSPQDGEVQSGEPAQQPEGSQSSSMVVERALSSQEGSGDESVCANAVAELVAAEVKLLADAQQVVRTGKQELAQLAVQRLREETTTTEQTPPADAAAAARCLQSGEVADAVAADIDRAADEVVRAVSVQRVEAAEMGIVQFTDDDIRREQQQSVMVRALKERGSYQGQRVFTDEAGLINIETEEGEARVVLPAVYWALAFKEAHDSIWAGHLRGPQTFERVRQLYWWPKMREAVQHWVSACQDCGSRKARPKAVVPPLRSVRTGAVCDRWAIDVAGPLPVTASGHRYVIAAMEYTTRYAVAAAVPEHTAKSIARFLMDKVVLVYGPMREIMMDGAMEFSSKATGELLDLLQVKQSTPVPYRPKLLGLVERFHRTWKDIVSLYVDENQDDWDDFLPCALYAHNSSKHATHGYQPNELMMGRKLRTPAELLRRNRLAHPHRTLDAYHEVLLRDLETANELAALALQKEQARQAMYYNQRNVRSRSDYRAGQLVWMYRPARGPKITKFGHKWIGPGQVIEQAGYDNYRTKMLESGHELVTHCSFLVPYYYPTNLLEQMAKDIAIDLHEEAVAAGDAEADLEGEGGAGIAGEGEGAAGVTPRVVRPLQNAAPTPQPRHPETKQPHRAPNVAPRSAEQQPTTTRRHSNHQVALVMLPNQPKAALAEAKQTTTEARRSPALTLTPTGSKQDKTAPTAPQQAAGEAVSATPLLEAGAAIQTPDHDSSADASAPEPRVPKTPLPAGRVPESDELHTQGRVLPTGTEETAVPVERTRPRPRLSTAGRKRQRQESSAAVVQRAMKTNLTKQQDEKKKLERNQPSMQAKRRNPLSTCSPGEDVATLTVSCPLARESPYCSRTKPLWSDDGDATGRRPADTYWSSRWNAWVIDLTK</sequence>
<feature type="compositionally biased region" description="Basic and acidic residues" evidence="7">
    <location>
        <begin position="96"/>
        <end position="107"/>
    </location>
</feature>
<protein>
    <recommendedName>
        <fullName evidence="8">Integrase catalytic domain-containing protein</fullName>
    </recommendedName>
</protein>
<dbReference type="Gene3D" id="3.30.420.10">
    <property type="entry name" value="Ribonuclease H-like superfamily/Ribonuclease H"/>
    <property type="match status" value="1"/>
</dbReference>
<feature type="region of interest" description="Disordered" evidence="7">
    <location>
        <begin position="846"/>
        <end position="905"/>
    </location>
</feature>
<feature type="compositionally biased region" description="Basic residues" evidence="7">
    <location>
        <begin position="350"/>
        <end position="359"/>
    </location>
</feature>
<dbReference type="GO" id="GO:0016787">
    <property type="term" value="F:hydrolase activity"/>
    <property type="evidence" value="ECO:0007669"/>
    <property type="project" value="UniProtKB-KW"/>
</dbReference>
<feature type="compositionally biased region" description="Basic and acidic residues" evidence="7">
    <location>
        <begin position="1667"/>
        <end position="1676"/>
    </location>
</feature>
<evidence type="ECO:0000256" key="4">
    <source>
        <dbReference type="ARBA" id="ARBA00022759"/>
    </source>
</evidence>
<dbReference type="InterPro" id="IPR041588">
    <property type="entry name" value="Integrase_H2C2"/>
</dbReference>
<feature type="region of interest" description="Disordered" evidence="7">
    <location>
        <begin position="329"/>
        <end position="361"/>
    </location>
</feature>
<dbReference type="CDD" id="cd09274">
    <property type="entry name" value="RNase_HI_RT_Ty3"/>
    <property type="match status" value="1"/>
</dbReference>
<dbReference type="GO" id="GO:0003676">
    <property type="term" value="F:nucleic acid binding"/>
    <property type="evidence" value="ECO:0007669"/>
    <property type="project" value="InterPro"/>
</dbReference>
<reference evidence="9 10" key="1">
    <citation type="submission" date="2018-08" db="EMBL/GenBank/DDBJ databases">
        <title>Genomic investigation of the strawberry pathogen Phytophthora fragariae indicates pathogenicity is determined by transcriptional variation in three key races.</title>
        <authorList>
            <person name="Adams T.M."/>
            <person name="Armitage A.D."/>
            <person name="Sobczyk M.K."/>
            <person name="Bates H.J."/>
            <person name="Dunwell J.M."/>
            <person name="Nellist C.F."/>
            <person name="Harrison R.J."/>
        </authorList>
    </citation>
    <scope>NUCLEOTIDE SEQUENCE [LARGE SCALE GENOMIC DNA]</scope>
    <source>
        <strain evidence="9 10">SCRP333</strain>
    </source>
</reference>
<dbReference type="SUPFAM" id="SSF53098">
    <property type="entry name" value="Ribonuclease H-like"/>
    <property type="match status" value="1"/>
</dbReference>
<evidence type="ECO:0000256" key="6">
    <source>
        <dbReference type="ARBA" id="ARBA00022918"/>
    </source>
</evidence>
<feature type="compositionally biased region" description="Gly residues" evidence="7">
    <location>
        <begin position="52"/>
        <end position="94"/>
    </location>
</feature>
<keyword evidence="5" id="KW-0378">Hydrolase</keyword>
<evidence type="ECO:0000256" key="7">
    <source>
        <dbReference type="SAM" id="MobiDB-lite"/>
    </source>
</evidence>
<dbReference type="Pfam" id="PF00665">
    <property type="entry name" value="rve"/>
    <property type="match status" value="1"/>
</dbReference>
<evidence type="ECO:0000256" key="5">
    <source>
        <dbReference type="ARBA" id="ARBA00022801"/>
    </source>
</evidence>
<feature type="domain" description="Integrase catalytic" evidence="8">
    <location>
        <begin position="1113"/>
        <end position="1287"/>
    </location>
</feature>
<evidence type="ECO:0000256" key="3">
    <source>
        <dbReference type="ARBA" id="ARBA00022722"/>
    </source>
</evidence>
<keyword evidence="1" id="KW-0808">Transferase</keyword>
<evidence type="ECO:0000256" key="2">
    <source>
        <dbReference type="ARBA" id="ARBA00022695"/>
    </source>
</evidence>
<dbReference type="GO" id="GO:0015074">
    <property type="term" value="P:DNA integration"/>
    <property type="evidence" value="ECO:0007669"/>
    <property type="project" value="InterPro"/>
</dbReference>
<dbReference type="Gene3D" id="1.10.340.70">
    <property type="match status" value="1"/>
</dbReference>
<feature type="region of interest" description="Disordered" evidence="7">
    <location>
        <begin position="1"/>
        <end position="28"/>
    </location>
</feature>
<proteinExistence type="predicted"/>
<dbReference type="PANTHER" id="PTHR37984">
    <property type="entry name" value="PROTEIN CBG26694"/>
    <property type="match status" value="1"/>
</dbReference>
<dbReference type="Pfam" id="PF17921">
    <property type="entry name" value="Integrase_H2C2"/>
    <property type="match status" value="1"/>
</dbReference>